<dbReference type="PANTHER" id="PTHR31739:SF25">
    <property type="entry name" value="(E,E)-GERANYLLINALOOL SYNTHASE"/>
    <property type="match status" value="1"/>
</dbReference>
<keyword evidence="1" id="KW-0460">Magnesium</keyword>
<dbReference type="GO" id="GO:0000287">
    <property type="term" value="F:magnesium ion binding"/>
    <property type="evidence" value="ECO:0007669"/>
    <property type="project" value="TreeGrafter"/>
</dbReference>
<sequence length="111" mass="12314">MIALAQEAGLELVLPQGSKGLIPYVLFNQQQILQTEELVDESRYCDLPLLAYLESLPPTYIVHQEEIIKHLSIDGSLFQSPSATAYAFMATGNIECRRYLESLVLNCPNGG</sequence>
<gene>
    <name evidence="2" type="ORF">OLEA9_A112772</name>
</gene>
<dbReference type="AlphaFoldDB" id="A0A8S0UF89"/>
<feature type="non-terminal residue" evidence="2">
    <location>
        <position position="1"/>
    </location>
</feature>
<dbReference type="GO" id="GO:0016102">
    <property type="term" value="P:diterpenoid biosynthetic process"/>
    <property type="evidence" value="ECO:0007669"/>
    <property type="project" value="TreeGrafter"/>
</dbReference>
<dbReference type="PANTHER" id="PTHR31739">
    <property type="entry name" value="ENT-COPALYL DIPHOSPHATE SYNTHASE, CHLOROPLASTIC"/>
    <property type="match status" value="1"/>
</dbReference>
<dbReference type="Gene3D" id="1.50.10.160">
    <property type="match status" value="1"/>
</dbReference>
<dbReference type="Proteomes" id="UP000594638">
    <property type="component" value="Unassembled WGS sequence"/>
</dbReference>
<keyword evidence="3" id="KW-1185">Reference proteome</keyword>
<comment type="caution">
    <text evidence="2">The sequence shown here is derived from an EMBL/GenBank/DDBJ whole genome shotgun (WGS) entry which is preliminary data.</text>
</comment>
<dbReference type="EMBL" id="CACTIH010007533">
    <property type="protein sequence ID" value="CAA3015218.1"/>
    <property type="molecule type" value="Genomic_DNA"/>
</dbReference>
<protein>
    <submittedName>
        <fullName evidence="2">(E,E)-geranyllinalool synthase</fullName>
    </submittedName>
</protein>
<evidence type="ECO:0000313" key="2">
    <source>
        <dbReference type="EMBL" id="CAA3015218.1"/>
    </source>
</evidence>
<dbReference type="OrthoDB" id="2343925at2759"/>
<evidence type="ECO:0000313" key="3">
    <source>
        <dbReference type="Proteomes" id="UP000594638"/>
    </source>
</evidence>
<reference evidence="2 3" key="1">
    <citation type="submission" date="2019-12" db="EMBL/GenBank/DDBJ databases">
        <authorList>
            <person name="Alioto T."/>
            <person name="Alioto T."/>
            <person name="Gomez Garrido J."/>
        </authorList>
    </citation>
    <scope>NUCLEOTIDE SEQUENCE [LARGE SCALE GENOMIC DNA]</scope>
</reference>
<organism evidence="2 3">
    <name type="scientific">Olea europaea subsp. europaea</name>
    <dbReference type="NCBI Taxonomy" id="158383"/>
    <lineage>
        <taxon>Eukaryota</taxon>
        <taxon>Viridiplantae</taxon>
        <taxon>Streptophyta</taxon>
        <taxon>Embryophyta</taxon>
        <taxon>Tracheophyta</taxon>
        <taxon>Spermatophyta</taxon>
        <taxon>Magnoliopsida</taxon>
        <taxon>eudicotyledons</taxon>
        <taxon>Gunneridae</taxon>
        <taxon>Pentapetalae</taxon>
        <taxon>asterids</taxon>
        <taxon>lamiids</taxon>
        <taxon>Lamiales</taxon>
        <taxon>Oleaceae</taxon>
        <taxon>Oleeae</taxon>
        <taxon>Olea</taxon>
    </lineage>
</organism>
<dbReference type="InterPro" id="IPR050148">
    <property type="entry name" value="Terpene_synthase-like"/>
</dbReference>
<dbReference type="GO" id="GO:0010333">
    <property type="term" value="F:terpene synthase activity"/>
    <property type="evidence" value="ECO:0007669"/>
    <property type="project" value="InterPro"/>
</dbReference>
<name>A0A8S0UF89_OLEEU</name>
<accession>A0A8S0UF89</accession>
<dbReference type="Gramene" id="OE9A112772T1">
    <property type="protein sequence ID" value="OE9A112772C1"/>
    <property type="gene ID" value="OE9A112772"/>
</dbReference>
<proteinExistence type="predicted"/>
<evidence type="ECO:0000256" key="1">
    <source>
        <dbReference type="ARBA" id="ARBA00022842"/>
    </source>
</evidence>